<reference evidence="1" key="1">
    <citation type="journal article" date="2021" name="New Phytol.">
        <title>Evolutionary innovations through gain and loss of genes in the ectomycorrhizal Boletales.</title>
        <authorList>
            <person name="Wu G."/>
            <person name="Miyauchi S."/>
            <person name="Morin E."/>
            <person name="Kuo A."/>
            <person name="Drula E."/>
            <person name="Varga T."/>
            <person name="Kohler A."/>
            <person name="Feng B."/>
            <person name="Cao Y."/>
            <person name="Lipzen A."/>
            <person name="Daum C."/>
            <person name="Hundley H."/>
            <person name="Pangilinan J."/>
            <person name="Johnson J."/>
            <person name="Barry K."/>
            <person name="LaButti K."/>
            <person name="Ng V."/>
            <person name="Ahrendt S."/>
            <person name="Min B."/>
            <person name="Choi I.G."/>
            <person name="Park H."/>
            <person name="Plett J.M."/>
            <person name="Magnuson J."/>
            <person name="Spatafora J.W."/>
            <person name="Nagy L.G."/>
            <person name="Henrissat B."/>
            <person name="Grigoriev I.V."/>
            <person name="Yang Z.L."/>
            <person name="Xu J."/>
            <person name="Martin F.M."/>
        </authorList>
    </citation>
    <scope>NUCLEOTIDE SEQUENCE</scope>
    <source>
        <strain evidence="1">KUC20120723A-06</strain>
    </source>
</reference>
<evidence type="ECO:0000313" key="2">
    <source>
        <dbReference type="Proteomes" id="UP000790709"/>
    </source>
</evidence>
<comment type="caution">
    <text evidence="1">The sequence shown here is derived from an EMBL/GenBank/DDBJ whole genome shotgun (WGS) entry which is preliminary data.</text>
</comment>
<keyword evidence="2" id="KW-1185">Reference proteome</keyword>
<proteinExistence type="predicted"/>
<evidence type="ECO:0000313" key="1">
    <source>
        <dbReference type="EMBL" id="KAH7926822.1"/>
    </source>
</evidence>
<dbReference type="EMBL" id="MU266376">
    <property type="protein sequence ID" value="KAH7926822.1"/>
    <property type="molecule type" value="Genomic_DNA"/>
</dbReference>
<dbReference type="Proteomes" id="UP000790709">
    <property type="component" value="Unassembled WGS sequence"/>
</dbReference>
<protein>
    <submittedName>
        <fullName evidence="1">HET-domain-containing protein</fullName>
    </submittedName>
</protein>
<gene>
    <name evidence="1" type="ORF">BV22DRAFT_1127829</name>
</gene>
<name>A0ACB8BPN9_9AGAM</name>
<organism evidence="1 2">
    <name type="scientific">Leucogyrophana mollusca</name>
    <dbReference type="NCBI Taxonomy" id="85980"/>
    <lineage>
        <taxon>Eukaryota</taxon>
        <taxon>Fungi</taxon>
        <taxon>Dikarya</taxon>
        <taxon>Basidiomycota</taxon>
        <taxon>Agaricomycotina</taxon>
        <taxon>Agaricomycetes</taxon>
        <taxon>Agaricomycetidae</taxon>
        <taxon>Boletales</taxon>
        <taxon>Boletales incertae sedis</taxon>
        <taxon>Leucogyrophana</taxon>
    </lineage>
</organism>
<sequence>MRLLNTNTLKLEEPRGKTRYAILSHVWGDEEASFREINEPHAVNLKGYSKIQYCCAQALEDGLEYAWIDTCCIDKSSSTELSEAINSMYRWYEEAFVCYVYLEDVRSDADPAVEGSQFWRSKWFTRGWTLQELIAPGSVIFFAKDWVEIGSRESLIPAIARITGVDERVLLGTLRLAEVSVAKKMAWASRRETTRVEDRAYSLMGIFRVHMPLIYGEGAHAFTRLQHEIMRTSNDQSIFAWSSSTYDGTESDSLILAPSPDCFYFSASIDRIPPEDFARLFGPTFQDTEYKSHFSMTNSGIQISLPVKIQPTRNGSESSYVAVLAYSDGEGLVGLTLLHRGGSLFQRQQSPRSHIIKVSTPYDEFLARDVFISTEPLVRGYSLPVLPELGHPAITYSLRSVHVQAAQLAHEGFLLRGHRLGQNLRTIEGSGFVWNPAEAGARCSFAYLNPTSGEGFVVTVGGWFGRPCVHIDDYRHGNRIEDVLSPYGRDDSPCCSTHPAWAFKPLRAGKRVTVATRYQGVPHQWVVSVSVGYPRSAGVHRGTKRLPSPHPRDPGPRAKRARPDEMAQISDILQQFLGGS</sequence>
<accession>A0ACB8BPN9</accession>